<dbReference type="Proteomes" id="UP000268014">
    <property type="component" value="Unassembled WGS sequence"/>
</dbReference>
<dbReference type="WBParaSite" id="HPLM_0001202101-mRNA-1">
    <property type="protein sequence ID" value="HPLM_0001202101-mRNA-1"/>
    <property type="gene ID" value="HPLM_0001202101"/>
</dbReference>
<accession>A0A0N4WLJ4</accession>
<sequence length="160" mass="18106">MNQSDCLEPWKPPLPNIDYEPMFAPFLEMSGGLMKLIARSSDEKSIEVMIESIAQKSTTWSTVLQLFMHNVVSILIFVSGFLLALTVLLGCVCTCIFRSSTASRVRFRSNQGDYVLRISLGETKKRAYLVFLVYVHILHDDVDYMYCAGGQCSSFDHSWS</sequence>
<keyword evidence="3" id="KW-1185">Reference proteome</keyword>
<evidence type="ECO:0000256" key="1">
    <source>
        <dbReference type="SAM" id="Phobius"/>
    </source>
</evidence>
<reference evidence="4" key="1">
    <citation type="submission" date="2017-02" db="UniProtKB">
        <authorList>
            <consortium name="WormBaseParasite"/>
        </authorList>
    </citation>
    <scope>IDENTIFICATION</scope>
</reference>
<evidence type="ECO:0000313" key="4">
    <source>
        <dbReference type="WBParaSite" id="HPLM_0001202101-mRNA-1"/>
    </source>
</evidence>
<keyword evidence="1" id="KW-1133">Transmembrane helix</keyword>
<evidence type="ECO:0000313" key="3">
    <source>
        <dbReference type="Proteomes" id="UP000268014"/>
    </source>
</evidence>
<reference evidence="2 3" key="2">
    <citation type="submission" date="2018-11" db="EMBL/GenBank/DDBJ databases">
        <authorList>
            <consortium name="Pathogen Informatics"/>
        </authorList>
    </citation>
    <scope>NUCLEOTIDE SEQUENCE [LARGE SCALE GENOMIC DNA]</scope>
    <source>
        <strain evidence="2 3">MHpl1</strain>
    </source>
</reference>
<keyword evidence="1" id="KW-0472">Membrane</keyword>
<organism evidence="4">
    <name type="scientific">Haemonchus placei</name>
    <name type="common">Barber's pole worm</name>
    <dbReference type="NCBI Taxonomy" id="6290"/>
    <lineage>
        <taxon>Eukaryota</taxon>
        <taxon>Metazoa</taxon>
        <taxon>Ecdysozoa</taxon>
        <taxon>Nematoda</taxon>
        <taxon>Chromadorea</taxon>
        <taxon>Rhabditida</taxon>
        <taxon>Rhabditina</taxon>
        <taxon>Rhabditomorpha</taxon>
        <taxon>Strongyloidea</taxon>
        <taxon>Trichostrongylidae</taxon>
        <taxon>Haemonchus</taxon>
    </lineage>
</organism>
<dbReference type="AlphaFoldDB" id="A0A0N4WLJ4"/>
<feature type="transmembrane region" description="Helical" evidence="1">
    <location>
        <begin position="71"/>
        <end position="97"/>
    </location>
</feature>
<gene>
    <name evidence="2" type="ORF">HPLM_LOCUS12013</name>
</gene>
<protein>
    <submittedName>
        <fullName evidence="4">Transmembrane protein</fullName>
    </submittedName>
</protein>
<evidence type="ECO:0000313" key="2">
    <source>
        <dbReference type="EMBL" id="VDO44479.1"/>
    </source>
</evidence>
<name>A0A0N4WLJ4_HAEPC</name>
<proteinExistence type="predicted"/>
<dbReference type="EMBL" id="UZAF01017732">
    <property type="protein sequence ID" value="VDO44479.1"/>
    <property type="molecule type" value="Genomic_DNA"/>
</dbReference>
<keyword evidence="1" id="KW-0812">Transmembrane</keyword>